<dbReference type="EMBL" id="QPJL01000017">
    <property type="protein sequence ID" value="RCW80780.1"/>
    <property type="molecule type" value="Genomic_DNA"/>
</dbReference>
<dbReference type="PANTHER" id="PTHR18919">
    <property type="entry name" value="ACETYL-COA C-ACYLTRANSFERASE"/>
    <property type="match status" value="1"/>
</dbReference>
<dbReference type="PIRSF" id="PIRSF000429">
    <property type="entry name" value="Ac-CoA_Ac_transf"/>
    <property type="match status" value="1"/>
</dbReference>
<dbReference type="NCBIfam" id="TIGR01930">
    <property type="entry name" value="AcCoA-C-Actrans"/>
    <property type="match status" value="1"/>
</dbReference>
<evidence type="ECO:0000256" key="4">
    <source>
        <dbReference type="RuleBase" id="RU003557"/>
    </source>
</evidence>
<dbReference type="Pfam" id="PF02803">
    <property type="entry name" value="Thiolase_C"/>
    <property type="match status" value="1"/>
</dbReference>
<feature type="transmembrane region" description="Helical" evidence="6">
    <location>
        <begin position="348"/>
        <end position="368"/>
    </location>
</feature>
<keyword evidence="3 4" id="KW-0012">Acyltransferase</keyword>
<proteinExistence type="inferred from homology"/>
<evidence type="ECO:0000256" key="6">
    <source>
        <dbReference type="SAM" id="Phobius"/>
    </source>
</evidence>
<evidence type="ECO:0000259" key="8">
    <source>
        <dbReference type="Pfam" id="PF02803"/>
    </source>
</evidence>
<dbReference type="Gene3D" id="3.40.47.10">
    <property type="match status" value="1"/>
</dbReference>
<dbReference type="AlphaFoldDB" id="A0A368YKM8"/>
<feature type="domain" description="Thiolase N-terminal" evidence="7">
    <location>
        <begin position="4"/>
        <end position="240"/>
    </location>
</feature>
<evidence type="ECO:0000256" key="1">
    <source>
        <dbReference type="ARBA" id="ARBA00010982"/>
    </source>
</evidence>
<evidence type="ECO:0000256" key="5">
    <source>
        <dbReference type="SAM" id="MobiDB-lite"/>
    </source>
</evidence>
<dbReference type="PROSITE" id="PS00737">
    <property type="entry name" value="THIOLASE_2"/>
    <property type="match status" value="1"/>
</dbReference>
<gene>
    <name evidence="9" type="ORF">DFP89_11725</name>
</gene>
<keyword evidence="6" id="KW-0472">Membrane</keyword>
<dbReference type="GO" id="GO:0003988">
    <property type="term" value="F:acetyl-CoA C-acyltransferase activity"/>
    <property type="evidence" value="ECO:0007669"/>
    <property type="project" value="UniProtKB-ARBA"/>
</dbReference>
<feature type="region of interest" description="Disordered" evidence="5">
    <location>
        <begin position="123"/>
        <end position="146"/>
    </location>
</feature>
<sequence>MSRVFLVSARRSAIAPRGGALAALALHDLAAPVILQTLLDAGIKRAWVGELILSNALGAGGNPARLAALAAGLPLGVAGLSIDRQCAGGLDALLLGAAMIRAGQHDIVVAGGAESYSRRPLRLRTHPDGRAPEAYDAPPFSPFPDRDPDMAEAADALGRRMNISRAEQDAWAVESHRKALAAAPRLCAEITPIAGLGQDAFARALGPRLTARAQIVTGDITAANMSVAADGAAFCVLVSERVARARGFDAVELIGGATLGDDPAMPGTAPVAAIARALAGAGLRATDLARSEVMEAFAVQAIACQRLAGLDPAVMNLGGGSLARGHPIGASGAVLAVRLYHELRASGGAGLAAIAAAGGIGTALVLSFPR</sequence>
<dbReference type="InterPro" id="IPR002155">
    <property type="entry name" value="Thiolase"/>
</dbReference>
<dbReference type="PANTHER" id="PTHR18919:SF107">
    <property type="entry name" value="ACETYL-COA ACETYLTRANSFERASE, CYTOSOLIC"/>
    <property type="match status" value="1"/>
</dbReference>
<protein>
    <submittedName>
        <fullName evidence="9">Acetyl-CoA C-acetyltransferase</fullName>
    </submittedName>
</protein>
<dbReference type="Pfam" id="PF00108">
    <property type="entry name" value="Thiolase_N"/>
    <property type="match status" value="1"/>
</dbReference>
<feature type="domain" description="Thiolase C-terminal" evidence="8">
    <location>
        <begin position="256"/>
        <end position="366"/>
    </location>
</feature>
<keyword evidence="2 4" id="KW-0808">Transferase</keyword>
<evidence type="ECO:0000256" key="2">
    <source>
        <dbReference type="ARBA" id="ARBA00022679"/>
    </source>
</evidence>
<organism evidence="9 10">
    <name type="scientific">Paracoccus lutimaris</name>
    <dbReference type="NCBI Taxonomy" id="1490030"/>
    <lineage>
        <taxon>Bacteria</taxon>
        <taxon>Pseudomonadati</taxon>
        <taxon>Pseudomonadota</taxon>
        <taxon>Alphaproteobacteria</taxon>
        <taxon>Rhodobacterales</taxon>
        <taxon>Paracoccaceae</taxon>
        <taxon>Paracoccus</taxon>
    </lineage>
</organism>
<evidence type="ECO:0000259" key="7">
    <source>
        <dbReference type="Pfam" id="PF00108"/>
    </source>
</evidence>
<dbReference type="InterPro" id="IPR020617">
    <property type="entry name" value="Thiolase_C"/>
</dbReference>
<dbReference type="InterPro" id="IPR020616">
    <property type="entry name" value="Thiolase_N"/>
</dbReference>
<reference evidence="9 10" key="1">
    <citation type="submission" date="2018-07" db="EMBL/GenBank/DDBJ databases">
        <title>Genomic Encyclopedia of Type Strains, Phase III (KMG-III): the genomes of soil and plant-associated and newly described type strains.</title>
        <authorList>
            <person name="Whitman W."/>
        </authorList>
    </citation>
    <scope>NUCLEOTIDE SEQUENCE [LARGE SCALE GENOMIC DNA]</scope>
    <source>
        <strain evidence="9 10">CECT 8525</strain>
    </source>
</reference>
<dbReference type="InterPro" id="IPR020613">
    <property type="entry name" value="Thiolase_CS"/>
</dbReference>
<comment type="caution">
    <text evidence="9">The sequence shown here is derived from an EMBL/GenBank/DDBJ whole genome shotgun (WGS) entry which is preliminary data.</text>
</comment>
<dbReference type="InterPro" id="IPR016039">
    <property type="entry name" value="Thiolase-like"/>
</dbReference>
<keyword evidence="6" id="KW-0812">Transmembrane</keyword>
<accession>A0A368YKM8</accession>
<dbReference type="RefSeq" id="WP_114350086.1">
    <property type="nucleotide sequence ID" value="NZ_QPJL01000017.1"/>
</dbReference>
<evidence type="ECO:0000256" key="3">
    <source>
        <dbReference type="ARBA" id="ARBA00023315"/>
    </source>
</evidence>
<comment type="similarity">
    <text evidence="1 4">Belongs to the thiolase-like superfamily. Thiolase family.</text>
</comment>
<name>A0A368YKM8_9RHOB</name>
<dbReference type="Proteomes" id="UP000253345">
    <property type="component" value="Unassembled WGS sequence"/>
</dbReference>
<dbReference type="SUPFAM" id="SSF53901">
    <property type="entry name" value="Thiolase-like"/>
    <property type="match status" value="2"/>
</dbReference>
<evidence type="ECO:0000313" key="10">
    <source>
        <dbReference type="Proteomes" id="UP000253345"/>
    </source>
</evidence>
<keyword evidence="6" id="KW-1133">Transmembrane helix</keyword>
<evidence type="ECO:0000313" key="9">
    <source>
        <dbReference type="EMBL" id="RCW80780.1"/>
    </source>
</evidence>
<keyword evidence="10" id="KW-1185">Reference proteome</keyword>
<dbReference type="OrthoDB" id="7838428at2"/>